<dbReference type="EMBL" id="JBHUOS010000007">
    <property type="protein sequence ID" value="MFD2915545.1"/>
    <property type="molecule type" value="Genomic_DNA"/>
</dbReference>
<evidence type="ECO:0000313" key="1">
    <source>
        <dbReference type="EMBL" id="MFD2915545.1"/>
    </source>
</evidence>
<reference evidence="2" key="1">
    <citation type="journal article" date="2019" name="Int. J. Syst. Evol. Microbiol.">
        <title>The Global Catalogue of Microorganisms (GCM) 10K type strain sequencing project: providing services to taxonomists for standard genome sequencing and annotation.</title>
        <authorList>
            <consortium name="The Broad Institute Genomics Platform"/>
            <consortium name="The Broad Institute Genome Sequencing Center for Infectious Disease"/>
            <person name="Wu L."/>
            <person name="Ma J."/>
        </authorList>
    </citation>
    <scope>NUCLEOTIDE SEQUENCE [LARGE SCALE GENOMIC DNA]</scope>
    <source>
        <strain evidence="2">KCTC 32514</strain>
    </source>
</reference>
<dbReference type="Proteomes" id="UP001597548">
    <property type="component" value="Unassembled WGS sequence"/>
</dbReference>
<keyword evidence="2" id="KW-1185">Reference proteome</keyword>
<protein>
    <recommendedName>
        <fullName evidence="3">DUF4476 domain-containing protein</fullName>
    </recommendedName>
</protein>
<evidence type="ECO:0008006" key="3">
    <source>
        <dbReference type="Google" id="ProtNLM"/>
    </source>
</evidence>
<sequence length="98" mass="11657">MKKVLLFALIICTFGCKDNLDYRLVDEDSHEIRDRICEDLEDLKCIELKEIYKIIVGFENSDDKDKAILEFYGMRYNDLTFRDVLNRIEVDNNKSINE</sequence>
<accession>A0ABW5ZSY3</accession>
<organism evidence="1 2">
    <name type="scientific">Psychroserpens luteus</name>
    <dbReference type="NCBI Taxonomy" id="1434066"/>
    <lineage>
        <taxon>Bacteria</taxon>
        <taxon>Pseudomonadati</taxon>
        <taxon>Bacteroidota</taxon>
        <taxon>Flavobacteriia</taxon>
        <taxon>Flavobacteriales</taxon>
        <taxon>Flavobacteriaceae</taxon>
        <taxon>Psychroserpens</taxon>
    </lineage>
</organism>
<gene>
    <name evidence="1" type="ORF">ACFS29_07845</name>
</gene>
<evidence type="ECO:0000313" key="2">
    <source>
        <dbReference type="Proteomes" id="UP001597548"/>
    </source>
</evidence>
<name>A0ABW5ZSY3_9FLAO</name>
<comment type="caution">
    <text evidence="1">The sequence shown here is derived from an EMBL/GenBank/DDBJ whole genome shotgun (WGS) entry which is preliminary data.</text>
</comment>
<proteinExistence type="predicted"/>
<dbReference type="RefSeq" id="WP_194509561.1">
    <property type="nucleotide sequence ID" value="NZ_JADILU010000008.1"/>
</dbReference>